<feature type="domain" description="AAA+ ATPase" evidence="3">
    <location>
        <begin position="190"/>
        <end position="336"/>
    </location>
</feature>
<dbReference type="STRING" id="380244.SAMN05216298_4922"/>
<evidence type="ECO:0000313" key="4">
    <source>
        <dbReference type="EMBL" id="SDL70581.1"/>
    </source>
</evidence>
<dbReference type="GO" id="GO:0016887">
    <property type="term" value="F:ATP hydrolysis activity"/>
    <property type="evidence" value="ECO:0007669"/>
    <property type="project" value="InterPro"/>
</dbReference>
<dbReference type="EMBL" id="FNGF01000008">
    <property type="protein sequence ID" value="SDL70581.1"/>
    <property type="molecule type" value="Genomic_DNA"/>
</dbReference>
<dbReference type="PANTHER" id="PTHR23070">
    <property type="entry name" value="BCS1 AAA-TYPE ATPASE"/>
    <property type="match status" value="1"/>
</dbReference>
<accession>A0A1G9M9C8</accession>
<proteinExistence type="inferred from homology"/>
<dbReference type="Pfam" id="PF19347">
    <property type="entry name" value="DUF5925"/>
    <property type="match status" value="1"/>
</dbReference>
<keyword evidence="5" id="KW-1185">Reference proteome</keyword>
<dbReference type="Gene3D" id="3.40.50.300">
    <property type="entry name" value="P-loop containing nucleotide triphosphate hydrolases"/>
    <property type="match status" value="1"/>
</dbReference>
<sequence>MGIIERRGEIMNLLQGGGGVLGNMHFTLDGSDDPSNVLNLMALDAYVSGAQPHAVVRALDMVADDVDLIPAGGSLIRSISGTSFLQLVTGDGWTLRTQRWRDGSGQAVVTAETRERAEEIAAYVTDRTGSVEEVGEDKVDMGFWYRSARGPFRSTRSISAPRWPEIERNYSSSAGSALGKLMATRSSDVTGRLVLFHGPPGTGKTTALRALAREWAPWCQVDTVLDPEAFFADPSYLMEVIIGSEMDLALDADLTPGEPRREHWRLMVLEDCDELIRGEAKEASGQSLARLLNLTDGLLGQGREIMVAITTNERLDRLHPAVVRPGRCLAQIEVGELSPLESGDWLGGEKVREPMTLAELYARRAGTDPNRTEPQVPQQQVGQYL</sequence>
<reference evidence="5" key="1">
    <citation type="submission" date="2016-10" db="EMBL/GenBank/DDBJ databases">
        <authorList>
            <person name="Varghese N."/>
            <person name="Submissions S."/>
        </authorList>
    </citation>
    <scope>NUCLEOTIDE SEQUENCE [LARGE SCALE GENOMIC DNA]</scope>
    <source>
        <strain evidence="5">CGMCC 4.3147</strain>
    </source>
</reference>
<dbReference type="InterPro" id="IPR045969">
    <property type="entry name" value="DUF5925"/>
</dbReference>
<dbReference type="Proteomes" id="UP000198662">
    <property type="component" value="Unassembled WGS sequence"/>
</dbReference>
<dbReference type="RefSeq" id="WP_218126810.1">
    <property type="nucleotide sequence ID" value="NZ_FNGF01000008.1"/>
</dbReference>
<gene>
    <name evidence="4" type="ORF">SAMN05216298_4922</name>
</gene>
<dbReference type="GO" id="GO:0005524">
    <property type="term" value="F:ATP binding"/>
    <property type="evidence" value="ECO:0007669"/>
    <property type="project" value="InterPro"/>
</dbReference>
<name>A0A1G9M9C8_9ACTN</name>
<dbReference type="InterPro" id="IPR003959">
    <property type="entry name" value="ATPase_AAA_core"/>
</dbReference>
<dbReference type="InterPro" id="IPR050747">
    <property type="entry name" value="Mitochondrial_chaperone_BCS1"/>
</dbReference>
<evidence type="ECO:0000313" key="5">
    <source>
        <dbReference type="Proteomes" id="UP000198662"/>
    </source>
</evidence>
<dbReference type="AlphaFoldDB" id="A0A1G9M9C8"/>
<dbReference type="InterPro" id="IPR003593">
    <property type="entry name" value="AAA+_ATPase"/>
</dbReference>
<evidence type="ECO:0000259" key="3">
    <source>
        <dbReference type="SMART" id="SM00382"/>
    </source>
</evidence>
<organism evidence="4 5">
    <name type="scientific">Glycomyces sambucus</name>
    <dbReference type="NCBI Taxonomy" id="380244"/>
    <lineage>
        <taxon>Bacteria</taxon>
        <taxon>Bacillati</taxon>
        <taxon>Actinomycetota</taxon>
        <taxon>Actinomycetes</taxon>
        <taxon>Glycomycetales</taxon>
        <taxon>Glycomycetaceae</taxon>
        <taxon>Glycomyces</taxon>
    </lineage>
</organism>
<dbReference type="SUPFAM" id="SSF52540">
    <property type="entry name" value="P-loop containing nucleoside triphosphate hydrolases"/>
    <property type="match status" value="1"/>
</dbReference>
<dbReference type="InterPro" id="IPR027417">
    <property type="entry name" value="P-loop_NTPase"/>
</dbReference>
<feature type="compositionally biased region" description="Polar residues" evidence="2">
    <location>
        <begin position="372"/>
        <end position="385"/>
    </location>
</feature>
<protein>
    <submittedName>
        <fullName evidence="4">ATPase family associated with various cellular activities (AAA)</fullName>
    </submittedName>
</protein>
<dbReference type="SMART" id="SM00382">
    <property type="entry name" value="AAA"/>
    <property type="match status" value="1"/>
</dbReference>
<dbReference type="Pfam" id="PF00004">
    <property type="entry name" value="AAA"/>
    <property type="match status" value="1"/>
</dbReference>
<feature type="region of interest" description="Disordered" evidence="2">
    <location>
        <begin position="364"/>
        <end position="385"/>
    </location>
</feature>
<evidence type="ECO:0000256" key="1">
    <source>
        <dbReference type="ARBA" id="ARBA00007448"/>
    </source>
</evidence>
<comment type="similarity">
    <text evidence="1">Belongs to the AAA ATPase family. BCS1 subfamily.</text>
</comment>
<evidence type="ECO:0000256" key="2">
    <source>
        <dbReference type="SAM" id="MobiDB-lite"/>
    </source>
</evidence>